<organism evidence="2">
    <name type="scientific">Sinorhizobium medicae</name>
    <dbReference type="NCBI Taxonomy" id="110321"/>
    <lineage>
        <taxon>Bacteria</taxon>
        <taxon>Pseudomonadati</taxon>
        <taxon>Pseudomonadota</taxon>
        <taxon>Alphaproteobacteria</taxon>
        <taxon>Hyphomicrobiales</taxon>
        <taxon>Rhizobiaceae</taxon>
        <taxon>Sinorhizobium/Ensifer group</taxon>
        <taxon>Sinorhizobium</taxon>
    </lineage>
</organism>
<evidence type="ECO:0000259" key="1">
    <source>
        <dbReference type="Pfam" id="PF20454"/>
    </source>
</evidence>
<reference evidence="2" key="1">
    <citation type="journal article" date="2013" name="Genome Biol.">
        <title>Comparative genomics of the core and accessory genomes of 48 Sinorhizobium strains comprising five genospecies.</title>
        <authorList>
            <person name="Sugawara M."/>
            <person name="Epstein B."/>
            <person name="Badgley B.D."/>
            <person name="Unno T."/>
            <person name="Xu L."/>
            <person name="Reese J."/>
            <person name="Gyaneshwar P."/>
            <person name="Denny R."/>
            <person name="Mudge J."/>
            <person name="Bharti A.K."/>
            <person name="Farmer A.D."/>
            <person name="May G.D."/>
            <person name="Woodward J.E."/>
            <person name="Medigue C."/>
            <person name="Vallenet D."/>
            <person name="Lajus A."/>
            <person name="Rouy Z."/>
            <person name="Martinez-Vaz B."/>
            <person name="Tiffin P."/>
            <person name="Young N.D."/>
            <person name="Sadowsky M.J."/>
        </authorList>
    </citation>
    <scope>NUCLEOTIDE SEQUENCE</scope>
    <source>
        <strain evidence="2">M1</strain>
    </source>
</reference>
<comment type="caution">
    <text evidence="2">The sequence shown here is derived from an EMBL/GenBank/DDBJ whole genome shotgun (WGS) entry which is preliminary data.</text>
</comment>
<proteinExistence type="predicted"/>
<dbReference type="RefSeq" id="WP_192936142.1">
    <property type="nucleotide sequence ID" value="NZ_WISB01000178.1"/>
</dbReference>
<name>A0A6G1WTE9_9HYPH</name>
<feature type="non-terminal residue" evidence="2">
    <location>
        <position position="1"/>
    </location>
</feature>
<sequence>DDVWNWVRKHPKSRVIMVRGGNTEAAPPIVQTKEYDRKGKPKKQKWSSRFFTFNASAFKIRLYRDYKKDDPEQAGYIRFARGFGDDFYQQATSEARVPEKTRSGHTRYVWKLAEGKRNEIIDMLNQSLAGAYRWGVPYWTDEEWDAIADRLGRLEAPQQGDLEDHLNQIAVKTEPAAGQSAAAEQQSPLVAAALARAARAAQRNR</sequence>
<dbReference type="Pfam" id="PF20454">
    <property type="entry name" value="GpA_nuclease"/>
    <property type="match status" value="1"/>
</dbReference>
<dbReference type="AlphaFoldDB" id="A0A6G1WTE9"/>
<dbReference type="GO" id="GO:0004519">
    <property type="term" value="F:endonuclease activity"/>
    <property type="evidence" value="ECO:0007669"/>
    <property type="project" value="InterPro"/>
</dbReference>
<protein>
    <submittedName>
        <fullName evidence="2">Terminase</fullName>
    </submittedName>
</protein>
<accession>A0A6G1WTE9</accession>
<dbReference type="EMBL" id="WISB01000178">
    <property type="protein sequence ID" value="MQW72923.1"/>
    <property type="molecule type" value="Genomic_DNA"/>
</dbReference>
<feature type="domain" description="Terminase large subunit GpA endonuclease" evidence="1">
    <location>
        <begin position="2"/>
        <end position="137"/>
    </location>
</feature>
<gene>
    <name evidence="2" type="ORF">GHJ91_28455</name>
</gene>
<evidence type="ECO:0000313" key="2">
    <source>
        <dbReference type="EMBL" id="MQW72923.1"/>
    </source>
</evidence>
<dbReference type="InterPro" id="IPR046454">
    <property type="entry name" value="GpA_endonuclease"/>
</dbReference>